<dbReference type="GO" id="GO:0061711">
    <property type="term" value="F:tRNA N(6)-L-threonylcarbamoyladenine synthase activity"/>
    <property type="evidence" value="ECO:0007669"/>
    <property type="project" value="UniProtKB-EC"/>
</dbReference>
<name>A0ABY5RAE0_9MOLU</name>
<dbReference type="NCBIfam" id="TIGR03725">
    <property type="entry name" value="T6A_YeaZ"/>
    <property type="match status" value="1"/>
</dbReference>
<dbReference type="Gene3D" id="3.30.420.200">
    <property type="match status" value="1"/>
</dbReference>
<evidence type="ECO:0000313" key="3">
    <source>
        <dbReference type="Proteomes" id="UP001059252"/>
    </source>
</evidence>
<organism evidence="2 3">
    <name type="scientific">Mycoplasma iguanae</name>
    <dbReference type="NCBI Taxonomy" id="292461"/>
    <lineage>
        <taxon>Bacteria</taxon>
        <taxon>Bacillati</taxon>
        <taxon>Mycoplasmatota</taxon>
        <taxon>Mollicutes</taxon>
        <taxon>Mycoplasmataceae</taxon>
        <taxon>Mycoplasma</taxon>
    </lineage>
</organism>
<keyword evidence="2" id="KW-0012">Acyltransferase</keyword>
<dbReference type="RefSeq" id="WP_258210901.1">
    <property type="nucleotide sequence ID" value="NZ_CP102734.1"/>
</dbReference>
<gene>
    <name evidence="2" type="primary">tsaB</name>
    <name evidence="2" type="ORF">NV226_00180</name>
</gene>
<reference evidence="2" key="1">
    <citation type="submission" date="2022-08" db="EMBL/GenBank/DDBJ databases">
        <title>Complete genome of Mycoplasma iguanae type strain 2327.</title>
        <authorList>
            <person name="Spergser J."/>
        </authorList>
    </citation>
    <scope>NUCLEOTIDE SEQUENCE</scope>
    <source>
        <strain evidence="2">2327</strain>
    </source>
</reference>
<dbReference type="Gene3D" id="3.30.420.40">
    <property type="match status" value="1"/>
</dbReference>
<dbReference type="InterPro" id="IPR022496">
    <property type="entry name" value="T6A_TsaB"/>
</dbReference>
<accession>A0ABY5RAE0</accession>
<feature type="domain" description="Gcp-like" evidence="1">
    <location>
        <begin position="36"/>
        <end position="126"/>
    </location>
</feature>
<evidence type="ECO:0000313" key="2">
    <source>
        <dbReference type="EMBL" id="UVD81727.1"/>
    </source>
</evidence>
<keyword evidence="3" id="KW-1185">Reference proteome</keyword>
<evidence type="ECO:0000259" key="1">
    <source>
        <dbReference type="Pfam" id="PF00814"/>
    </source>
</evidence>
<dbReference type="InterPro" id="IPR043129">
    <property type="entry name" value="ATPase_NBD"/>
</dbReference>
<dbReference type="InterPro" id="IPR000905">
    <property type="entry name" value="Gcp-like_dom"/>
</dbReference>
<proteinExistence type="predicted"/>
<dbReference type="Pfam" id="PF00814">
    <property type="entry name" value="TsaD"/>
    <property type="match status" value="1"/>
</dbReference>
<dbReference type="SUPFAM" id="SSF53067">
    <property type="entry name" value="Actin-like ATPase domain"/>
    <property type="match status" value="1"/>
</dbReference>
<dbReference type="Proteomes" id="UP001059252">
    <property type="component" value="Chromosome"/>
</dbReference>
<sequence>MHIFLDSSNEDLFIALYDDQQKCISFFHEINLLKKVEKIPVFFEKLLSKNNLKITNIKAIYLNLGPGTFTGSRISLVYARTLVQLTNIKLFTTNTFSLIDKTNYENQNIYIDAKGKKVYHAQMKNNQIVSEINILEVNQNMIISKLNFEDLKLSFKNYLDIFKEEKDILAISPLYIKKPQIGSY</sequence>
<keyword evidence="2" id="KW-0808">Transferase</keyword>
<dbReference type="EC" id="2.3.1.234" evidence="2"/>
<dbReference type="EMBL" id="CP102734">
    <property type="protein sequence ID" value="UVD81727.1"/>
    <property type="molecule type" value="Genomic_DNA"/>
</dbReference>
<protein>
    <submittedName>
        <fullName evidence="2">tRNA (Adenosine(37)-N6)-threonylcarbamoyltransferase complex dimerization subunit type 1 TsaB</fullName>
        <ecNumber evidence="2">2.3.1.234</ecNumber>
    </submittedName>
</protein>